<dbReference type="PROSITE" id="PS50206">
    <property type="entry name" value="RHODANESE_3"/>
    <property type="match status" value="1"/>
</dbReference>
<dbReference type="EC" id="3.1.3.48" evidence="1"/>
<evidence type="ECO:0000259" key="2">
    <source>
        <dbReference type="PROSITE" id="PS50056"/>
    </source>
</evidence>
<dbReference type="InterPro" id="IPR016130">
    <property type="entry name" value="Tyr_Pase_AS"/>
</dbReference>
<feature type="domain" description="Rhodanese" evidence="3">
    <location>
        <begin position="84"/>
        <end position="145"/>
    </location>
</feature>
<dbReference type="PROSITE" id="PS00383">
    <property type="entry name" value="TYR_PHOSPHATASE_1"/>
    <property type="match status" value="1"/>
</dbReference>
<dbReference type="Proteomes" id="UP000582981">
    <property type="component" value="Unassembled WGS sequence"/>
</dbReference>
<dbReference type="PANTHER" id="PTHR23339">
    <property type="entry name" value="TYROSINE SPECIFIC PROTEIN PHOSPHATASE AND DUAL SPECIFICITY PROTEIN PHOSPHATASE"/>
    <property type="match status" value="1"/>
</dbReference>
<dbReference type="Gene3D" id="3.90.190.10">
    <property type="entry name" value="Protein tyrosine phosphatase superfamily"/>
    <property type="match status" value="1"/>
</dbReference>
<dbReference type="InterPro" id="IPR029021">
    <property type="entry name" value="Prot-tyrosine_phosphatase-like"/>
</dbReference>
<dbReference type="AlphaFoldDB" id="A0A7Y7WID3"/>
<evidence type="ECO:0000313" key="5">
    <source>
        <dbReference type="Proteomes" id="UP000582981"/>
    </source>
</evidence>
<dbReference type="InterPro" id="IPR050561">
    <property type="entry name" value="PTP"/>
</dbReference>
<accession>A0A7Y7WID3</accession>
<dbReference type="EMBL" id="JACAPU010000034">
    <property type="protein sequence ID" value="NWB49864.1"/>
    <property type="molecule type" value="Genomic_DNA"/>
</dbReference>
<gene>
    <name evidence="4" type="ORF">HX829_25590</name>
</gene>
<name>A0A7Y7WID3_9PSED</name>
<sequence>MQQHPYSVLPLVQLKGQLIFTPCPGTKGTRSFEALQTLKDAGAVALLTLMPTEELLQNEIDLLPEECQLLGIEWFHLPVADEQVPGEAFKAAWEQHHQRIKQLLTEGKTIAIHCKGGSGRTGLIAAQLLIECGIPFDEAIREVQSLRPRAIQHPAHIEYIGQFDTQSNSH</sequence>
<dbReference type="PROSITE" id="PS50056">
    <property type="entry name" value="TYR_PHOSPHATASE_2"/>
    <property type="match status" value="1"/>
</dbReference>
<dbReference type="GO" id="GO:0004725">
    <property type="term" value="F:protein tyrosine phosphatase activity"/>
    <property type="evidence" value="ECO:0007669"/>
    <property type="project" value="UniProtKB-EC"/>
</dbReference>
<protein>
    <recommendedName>
        <fullName evidence="1">protein-tyrosine-phosphatase</fullName>
        <ecNumber evidence="1">3.1.3.48</ecNumber>
    </recommendedName>
</protein>
<proteinExistence type="predicted"/>
<dbReference type="InterPro" id="IPR000387">
    <property type="entry name" value="Tyr_Pase_dom"/>
</dbReference>
<evidence type="ECO:0000259" key="3">
    <source>
        <dbReference type="PROSITE" id="PS50206"/>
    </source>
</evidence>
<evidence type="ECO:0000313" key="4">
    <source>
        <dbReference type="EMBL" id="NWB49864.1"/>
    </source>
</evidence>
<evidence type="ECO:0000256" key="1">
    <source>
        <dbReference type="ARBA" id="ARBA00013064"/>
    </source>
</evidence>
<feature type="domain" description="Tyrosine specific protein phosphatases" evidence="2">
    <location>
        <begin position="94"/>
        <end position="158"/>
    </location>
</feature>
<dbReference type="InterPro" id="IPR001763">
    <property type="entry name" value="Rhodanese-like_dom"/>
</dbReference>
<dbReference type="SUPFAM" id="SSF52799">
    <property type="entry name" value="(Phosphotyrosine protein) phosphatases II"/>
    <property type="match status" value="1"/>
</dbReference>
<comment type="caution">
    <text evidence="4">The sequence shown here is derived from an EMBL/GenBank/DDBJ whole genome shotgun (WGS) entry which is preliminary data.</text>
</comment>
<dbReference type="FunFam" id="3.90.190.10:FF:000157">
    <property type="entry name" value="Protein-tyrosine phosphatase"/>
    <property type="match status" value="1"/>
</dbReference>
<organism evidence="4 5">
    <name type="scientific">Pseudomonas gingeri</name>
    <dbReference type="NCBI Taxonomy" id="117681"/>
    <lineage>
        <taxon>Bacteria</taxon>
        <taxon>Pseudomonadati</taxon>
        <taxon>Pseudomonadota</taxon>
        <taxon>Gammaproteobacteria</taxon>
        <taxon>Pseudomonadales</taxon>
        <taxon>Pseudomonadaceae</taxon>
        <taxon>Pseudomonas</taxon>
    </lineage>
</organism>
<dbReference type="RefSeq" id="WP_177145336.1">
    <property type="nucleotide sequence ID" value="NZ_JACAPU010000034.1"/>
</dbReference>
<reference evidence="4 5" key="1">
    <citation type="submission" date="2020-04" db="EMBL/GenBank/DDBJ databases">
        <title>Molecular characterization of pseudomonads from Agaricus bisporus reveal novel blotch 2 pathogens in Western Europe.</title>
        <authorList>
            <person name="Taparia T."/>
            <person name="Krijger M."/>
            <person name="Haynes E."/>
            <person name="Elpinstone J.G."/>
            <person name="Noble R."/>
            <person name="Van Der Wolf J."/>
        </authorList>
    </citation>
    <scope>NUCLEOTIDE SEQUENCE [LARGE SCALE GENOMIC DNA]</scope>
    <source>
        <strain evidence="4 5">F1001</strain>
    </source>
</reference>
<dbReference type="Pfam" id="PF22785">
    <property type="entry name" value="Tc-R-P"/>
    <property type="match status" value="1"/>
</dbReference>